<protein>
    <submittedName>
        <fullName evidence="1">Uncharacterized protein</fullName>
    </submittedName>
</protein>
<reference evidence="1" key="2">
    <citation type="submission" date="2020-07" db="EMBL/GenBank/DDBJ databases">
        <authorList>
            <person name="Vera ALvarez R."/>
            <person name="Arias-Moreno D.M."/>
            <person name="Jimenez-Jacinto V."/>
            <person name="Jimenez-Bremont J.F."/>
            <person name="Swaminathan K."/>
            <person name="Moose S.P."/>
            <person name="Guerrero-Gonzalez M.L."/>
            <person name="Marino-Ramirez L."/>
            <person name="Landsman D."/>
            <person name="Rodriguez-Kessler M."/>
            <person name="Delgado-Sanchez P."/>
        </authorList>
    </citation>
    <scope>NUCLEOTIDE SEQUENCE</scope>
    <source>
        <tissue evidence="1">Cladode</tissue>
    </source>
</reference>
<reference evidence="1" key="1">
    <citation type="journal article" date="2013" name="J. Plant Res.">
        <title>Effect of fungi and light on seed germination of three Opuntia species from semiarid lands of central Mexico.</title>
        <authorList>
            <person name="Delgado-Sanchez P."/>
            <person name="Jimenez-Bremont J.F."/>
            <person name="Guerrero-Gonzalez Mde L."/>
            <person name="Flores J."/>
        </authorList>
    </citation>
    <scope>NUCLEOTIDE SEQUENCE</scope>
    <source>
        <tissue evidence="1">Cladode</tissue>
    </source>
</reference>
<proteinExistence type="predicted"/>
<name>A0A7C8YQT8_OPUST</name>
<dbReference type="AlphaFoldDB" id="A0A7C8YQT8"/>
<organism evidence="1">
    <name type="scientific">Opuntia streptacantha</name>
    <name type="common">Prickly pear cactus</name>
    <name type="synonym">Opuntia cardona</name>
    <dbReference type="NCBI Taxonomy" id="393608"/>
    <lineage>
        <taxon>Eukaryota</taxon>
        <taxon>Viridiplantae</taxon>
        <taxon>Streptophyta</taxon>
        <taxon>Embryophyta</taxon>
        <taxon>Tracheophyta</taxon>
        <taxon>Spermatophyta</taxon>
        <taxon>Magnoliopsida</taxon>
        <taxon>eudicotyledons</taxon>
        <taxon>Gunneridae</taxon>
        <taxon>Pentapetalae</taxon>
        <taxon>Caryophyllales</taxon>
        <taxon>Cactineae</taxon>
        <taxon>Cactaceae</taxon>
        <taxon>Opuntioideae</taxon>
        <taxon>Opuntia</taxon>
    </lineage>
</organism>
<accession>A0A7C8YQT8</accession>
<dbReference type="EMBL" id="GISG01045662">
    <property type="protein sequence ID" value="MBA4623933.1"/>
    <property type="molecule type" value="Transcribed_RNA"/>
</dbReference>
<sequence>MWIKWYVVLSFPRGTSHHGKHIPDILLSLVIILSAGITKVGKASKGSKWDISSLRAAKLLVLSRILINTLCQLFTLDRTGRPTFMSVKSSAFTFRTSSGYAPSSKKIKHEQNPLVISESLSAPNLILPYSSISTSSHTWAAQPGTRFSGARVDSPSRGRTVA</sequence>
<evidence type="ECO:0000313" key="1">
    <source>
        <dbReference type="EMBL" id="MBA4623933.1"/>
    </source>
</evidence>